<evidence type="ECO:0000313" key="4">
    <source>
        <dbReference type="Proteomes" id="UP000182660"/>
    </source>
</evidence>
<proteinExistence type="predicted"/>
<gene>
    <name evidence="2" type="ORF">MT2528_2995</name>
    <name evidence="3" type="ORF">NVI5450_3191</name>
</gene>
<reference evidence="3 5" key="2">
    <citation type="submission" date="2016-11" db="EMBL/GenBank/DDBJ databases">
        <authorList>
            <person name="Jaros S."/>
            <person name="Januszkiewicz K."/>
            <person name="Wedrychowicz H."/>
        </authorList>
    </citation>
    <scope>NUCLEOTIDE SEQUENCE [LARGE SCALE GENOMIC DNA]</scope>
    <source>
        <strain evidence="3">NVI 5450</strain>
    </source>
</reference>
<dbReference type="EMBL" id="FPLD01000086">
    <property type="protein sequence ID" value="SGZ07445.1"/>
    <property type="molecule type" value="Genomic_DNA"/>
</dbReference>
<keyword evidence="1" id="KW-0812">Transmembrane</keyword>
<dbReference type="STRING" id="80854.MVIS_3065"/>
<dbReference type="OrthoDB" id="5588656at2"/>
<keyword evidence="4" id="KW-1185">Reference proteome</keyword>
<keyword evidence="1" id="KW-1133">Transmembrane helix</keyword>
<reference evidence="2 4" key="1">
    <citation type="submission" date="2016-11" db="EMBL/GenBank/DDBJ databases">
        <authorList>
            <person name="Klemetsen T."/>
        </authorList>
    </citation>
    <scope>NUCLEOTIDE SEQUENCE [LARGE SCALE GENOMIC DNA]</scope>
    <source>
        <strain evidence="2">MT 2528</strain>
    </source>
</reference>
<evidence type="ECO:0000313" key="3">
    <source>
        <dbReference type="EMBL" id="SGZ07445.1"/>
    </source>
</evidence>
<dbReference type="HOGENOM" id="CLU_2737810_0_0_6"/>
<name>A0A090IIM8_9GAMM</name>
<dbReference type="AlphaFoldDB" id="A0A090IIM8"/>
<dbReference type="Proteomes" id="UP000182660">
    <property type="component" value="Unassembled WGS sequence"/>
</dbReference>
<evidence type="ECO:0000256" key="1">
    <source>
        <dbReference type="SAM" id="Phobius"/>
    </source>
</evidence>
<dbReference type="KEGG" id="mvs:MVIS_3065"/>
<organism evidence="3 5">
    <name type="scientific">Moritella viscosa</name>
    <dbReference type="NCBI Taxonomy" id="80854"/>
    <lineage>
        <taxon>Bacteria</taxon>
        <taxon>Pseudomonadati</taxon>
        <taxon>Pseudomonadota</taxon>
        <taxon>Gammaproteobacteria</taxon>
        <taxon>Alteromonadales</taxon>
        <taxon>Moritellaceae</taxon>
        <taxon>Moritella</taxon>
    </lineage>
</organism>
<dbReference type="InterPro" id="IPR021249">
    <property type="entry name" value="DUF2788"/>
</dbReference>
<evidence type="ECO:0000313" key="5">
    <source>
        <dbReference type="Proteomes" id="UP000183794"/>
    </source>
</evidence>
<feature type="transmembrane region" description="Helical" evidence="1">
    <location>
        <begin position="45"/>
        <end position="67"/>
    </location>
</feature>
<dbReference type="PATRIC" id="fig|80854.5.peg.3247"/>
<evidence type="ECO:0008006" key="6">
    <source>
        <dbReference type="Google" id="ProtNLM"/>
    </source>
</evidence>
<dbReference type="Proteomes" id="UP000183794">
    <property type="component" value="Unassembled WGS sequence"/>
</dbReference>
<dbReference type="EMBL" id="FPLJ01000065">
    <property type="protein sequence ID" value="SGY95450.1"/>
    <property type="molecule type" value="Genomic_DNA"/>
</dbReference>
<keyword evidence="1" id="KW-0472">Membrane</keyword>
<dbReference type="RefSeq" id="WP_045111124.1">
    <property type="nucleotide sequence ID" value="NZ_CAWRBC010000133.1"/>
</dbReference>
<protein>
    <recommendedName>
        <fullName evidence="6">DUF2788 domain-containing protein</fullName>
    </recommendedName>
</protein>
<feature type="transmembrane region" description="Helical" evidence="1">
    <location>
        <begin position="12"/>
        <end position="33"/>
    </location>
</feature>
<accession>A0A090IIM8</accession>
<dbReference type="Pfam" id="PF10981">
    <property type="entry name" value="DUF2788"/>
    <property type="match status" value="1"/>
</dbReference>
<evidence type="ECO:0000313" key="2">
    <source>
        <dbReference type="EMBL" id="SGY95450.1"/>
    </source>
</evidence>
<sequence>MLYEYIDLIESVGTKLFFVVLFFLIGMAIHDVLKKGNVPQLGRMAVWFVLCFGMAGFVFKEVLITVWETQI</sequence>